<sequence length="248" mass="27463">MCWTGCPPRRIAAVCDYRQRAETSSTCQHLLDQRSDIGLSLSGRVPERGVPLAVRFREARINRVESVCKERVRHRPSRSVREGDRYLPVLDDLVREDRIYGPVPIWGTEIRSRLGPALRIGFVALGDLHSFRVEHLLCDCYGRDYVSGQNTDLEESHVGPVPGWEEGGSMGAIPSPLQVGRWAFRAAGFVPLHVRQPVDAGNLEEGGHPCLVVAEHGRCGMGALIGCIWRPGKTHRELGCTAKTAPRS</sequence>
<evidence type="ECO:0000313" key="1">
    <source>
        <dbReference type="EMBL" id="CAK5270109.1"/>
    </source>
</evidence>
<protein>
    <submittedName>
        <fullName evidence="1">Uncharacterized protein</fullName>
    </submittedName>
</protein>
<accession>A0AAD2H8H7</accession>
<keyword evidence="2" id="KW-1185">Reference proteome</keyword>
<name>A0AAD2H8H7_9AGAR</name>
<gene>
    <name evidence="1" type="ORF">MYCIT1_LOCUS14272</name>
</gene>
<proteinExistence type="predicted"/>
<organism evidence="1 2">
    <name type="scientific">Mycena citricolor</name>
    <dbReference type="NCBI Taxonomy" id="2018698"/>
    <lineage>
        <taxon>Eukaryota</taxon>
        <taxon>Fungi</taxon>
        <taxon>Dikarya</taxon>
        <taxon>Basidiomycota</taxon>
        <taxon>Agaricomycotina</taxon>
        <taxon>Agaricomycetes</taxon>
        <taxon>Agaricomycetidae</taxon>
        <taxon>Agaricales</taxon>
        <taxon>Marasmiineae</taxon>
        <taxon>Mycenaceae</taxon>
        <taxon>Mycena</taxon>
    </lineage>
</organism>
<dbReference type="Proteomes" id="UP001295794">
    <property type="component" value="Unassembled WGS sequence"/>
</dbReference>
<comment type="caution">
    <text evidence="1">The sequence shown here is derived from an EMBL/GenBank/DDBJ whole genome shotgun (WGS) entry which is preliminary data.</text>
</comment>
<evidence type="ECO:0000313" key="2">
    <source>
        <dbReference type="Proteomes" id="UP001295794"/>
    </source>
</evidence>
<dbReference type="AlphaFoldDB" id="A0AAD2H8H7"/>
<reference evidence="1" key="1">
    <citation type="submission" date="2023-11" db="EMBL/GenBank/DDBJ databases">
        <authorList>
            <person name="De Vega J J."/>
            <person name="De Vega J J."/>
        </authorList>
    </citation>
    <scope>NUCLEOTIDE SEQUENCE</scope>
</reference>
<dbReference type="EMBL" id="CAVNYO010000158">
    <property type="protein sequence ID" value="CAK5270109.1"/>
    <property type="molecule type" value="Genomic_DNA"/>
</dbReference>